<evidence type="ECO:0000313" key="12">
    <source>
        <dbReference type="EMBL" id="MCF4141429.1"/>
    </source>
</evidence>
<dbReference type="Pfam" id="PF02540">
    <property type="entry name" value="NAD_synthase"/>
    <property type="match status" value="1"/>
</dbReference>
<dbReference type="SUPFAM" id="SSF52402">
    <property type="entry name" value="Adenine nucleotide alpha hydrolases-like"/>
    <property type="match status" value="1"/>
</dbReference>
<dbReference type="PROSITE" id="PS51553">
    <property type="entry name" value="GMPS_ATP_PPASE"/>
    <property type="match status" value="1"/>
</dbReference>
<keyword evidence="8 9" id="KW-0315">Glutamine amidotransferase</keyword>
<organism evidence="12 13">
    <name type="scientific">Dethiosulfovibrio marinus</name>
    <dbReference type="NCBI Taxonomy" id="133532"/>
    <lineage>
        <taxon>Bacteria</taxon>
        <taxon>Thermotogati</taxon>
        <taxon>Synergistota</taxon>
        <taxon>Synergistia</taxon>
        <taxon>Synergistales</taxon>
        <taxon>Dethiosulfovibrionaceae</taxon>
        <taxon>Dethiosulfovibrio</taxon>
    </lineage>
</organism>
<dbReference type="Gene3D" id="3.40.50.620">
    <property type="entry name" value="HUPs"/>
    <property type="match status" value="1"/>
</dbReference>
<feature type="active site" evidence="9">
    <location>
        <position position="170"/>
    </location>
</feature>
<dbReference type="InterPro" id="IPR022955">
    <property type="entry name" value="GMP_synthase"/>
</dbReference>
<evidence type="ECO:0000256" key="4">
    <source>
        <dbReference type="ARBA" id="ARBA00022741"/>
    </source>
</evidence>
<dbReference type="Gene3D" id="3.40.50.880">
    <property type="match status" value="1"/>
</dbReference>
<dbReference type="PROSITE" id="PS51273">
    <property type="entry name" value="GATASE_TYPE_1"/>
    <property type="match status" value="1"/>
</dbReference>
<evidence type="ECO:0000256" key="5">
    <source>
        <dbReference type="ARBA" id="ARBA00022749"/>
    </source>
</evidence>
<dbReference type="Gene3D" id="3.30.300.10">
    <property type="match status" value="1"/>
</dbReference>
<dbReference type="InterPro" id="IPR017926">
    <property type="entry name" value="GATASE"/>
</dbReference>
<dbReference type="EC" id="6.3.5.2" evidence="9"/>
<keyword evidence="7 9" id="KW-0067">ATP-binding</keyword>
<keyword evidence="5 9" id="KW-0332">GMP biosynthesis</keyword>
<protein>
    <recommendedName>
        <fullName evidence="9">GMP synthase [glutamine-hydrolyzing]</fullName>
        <ecNumber evidence="9">6.3.5.2</ecNumber>
    </recommendedName>
    <alternativeName>
        <fullName evidence="9">GMP synthetase</fullName>
    </alternativeName>
    <alternativeName>
        <fullName evidence="9">Glutamine amidotransferase</fullName>
    </alternativeName>
</protein>
<evidence type="ECO:0000256" key="6">
    <source>
        <dbReference type="ARBA" id="ARBA00022755"/>
    </source>
</evidence>
<dbReference type="CDD" id="cd01742">
    <property type="entry name" value="GATase1_GMP_Synthase"/>
    <property type="match status" value="1"/>
</dbReference>
<accession>A0ABS9EL59</accession>
<feature type="active site" description="Nucleophile" evidence="9">
    <location>
        <position position="80"/>
    </location>
</feature>
<comment type="subunit">
    <text evidence="9">Homodimer.</text>
</comment>
<dbReference type="Pfam" id="PF00958">
    <property type="entry name" value="GMP_synt_C"/>
    <property type="match status" value="1"/>
</dbReference>
<feature type="active site" evidence="9">
    <location>
        <position position="168"/>
    </location>
</feature>
<dbReference type="NCBIfam" id="NF000848">
    <property type="entry name" value="PRK00074.1"/>
    <property type="match status" value="1"/>
</dbReference>
<dbReference type="NCBIfam" id="TIGR00888">
    <property type="entry name" value="guaA_Nterm"/>
    <property type="match status" value="1"/>
</dbReference>
<dbReference type="InterPro" id="IPR004739">
    <property type="entry name" value="GMP_synth_GATase"/>
</dbReference>
<evidence type="ECO:0000259" key="11">
    <source>
        <dbReference type="PROSITE" id="PS51553"/>
    </source>
</evidence>
<proteinExistence type="inferred from homology"/>
<dbReference type="PANTHER" id="PTHR11922">
    <property type="entry name" value="GMP SYNTHASE-RELATED"/>
    <property type="match status" value="1"/>
</dbReference>
<dbReference type="CDD" id="cd01997">
    <property type="entry name" value="GMP_synthase_C"/>
    <property type="match status" value="1"/>
</dbReference>
<feature type="binding site" evidence="10">
    <location>
        <begin position="222"/>
        <end position="228"/>
    </location>
    <ligand>
        <name>ATP</name>
        <dbReference type="ChEBI" id="CHEBI:30616"/>
    </ligand>
</feature>
<dbReference type="SUPFAM" id="SSF54810">
    <property type="entry name" value="GMP synthetase C-terminal dimerisation domain"/>
    <property type="match status" value="1"/>
</dbReference>
<dbReference type="Proteomes" id="UP001200430">
    <property type="component" value="Unassembled WGS sequence"/>
</dbReference>
<dbReference type="NCBIfam" id="TIGR00884">
    <property type="entry name" value="guaA_Cterm"/>
    <property type="match status" value="1"/>
</dbReference>
<sequence length="510" mass="56435">MENIVILDCGSQFTQLIARRIRELKVHSEIMPWDSTLEEIEARSPMGVVISGGPRSVLEEGAPWIDSAILNMSVPVMGLCYGMQYICKAMGGRVRSSTSREYGRAHVTIVDEKATVYDGVPSRTQVWMSHGDDVEAIPDNMVLTAKTDDGVVAGFRSSDERLVAFQYHPEVAHTEHGTIMLSNFLFKVCGCSGDWDLGDWVESSVASIRSKVGEDRVICGLSGGVDSSVAAALVSKAIGDRLKCIFVDTGMLRDKEAVEVLESYEAMDLNVVHVDASERFLTALEGVTDPERKRKIIGELFVRVFEAESAKISDAKWLLQGTLYPDVIESGHQGKNAAVIKSHHNVGGLPEDMDLKVLEPLRDLFKDEVRAIGRILKVPQDIVNRHPFPGPGLAVRCLGDITKEKLDVLRKADRIYIDEIKRAGLYDSIWQAFAVLLPVYTVGVMGDDRTYARVLALRAITSSDGMTAEWFRFPMEVLDRVSTRICNEVSGVNRVVYDVTSKPPATIEWE</sequence>
<dbReference type="InterPro" id="IPR001674">
    <property type="entry name" value="GMP_synth_C"/>
</dbReference>
<keyword evidence="13" id="KW-1185">Reference proteome</keyword>
<keyword evidence="6 9" id="KW-0658">Purine biosynthesis</keyword>
<evidence type="ECO:0000256" key="1">
    <source>
        <dbReference type="ARBA" id="ARBA00002332"/>
    </source>
</evidence>
<comment type="catalytic activity">
    <reaction evidence="9">
        <text>XMP + L-glutamine + ATP + H2O = GMP + L-glutamate + AMP + diphosphate + 2 H(+)</text>
        <dbReference type="Rhea" id="RHEA:11680"/>
        <dbReference type="ChEBI" id="CHEBI:15377"/>
        <dbReference type="ChEBI" id="CHEBI:15378"/>
        <dbReference type="ChEBI" id="CHEBI:29985"/>
        <dbReference type="ChEBI" id="CHEBI:30616"/>
        <dbReference type="ChEBI" id="CHEBI:33019"/>
        <dbReference type="ChEBI" id="CHEBI:57464"/>
        <dbReference type="ChEBI" id="CHEBI:58115"/>
        <dbReference type="ChEBI" id="CHEBI:58359"/>
        <dbReference type="ChEBI" id="CHEBI:456215"/>
        <dbReference type="EC" id="6.3.5.2"/>
    </reaction>
</comment>
<dbReference type="InterPro" id="IPR022310">
    <property type="entry name" value="NAD/GMP_synthase"/>
</dbReference>
<evidence type="ECO:0000256" key="8">
    <source>
        <dbReference type="ARBA" id="ARBA00022962"/>
    </source>
</evidence>
<dbReference type="RefSeq" id="WP_236097845.1">
    <property type="nucleotide sequence ID" value="NZ_JAKGUD010000001.1"/>
</dbReference>
<dbReference type="PRINTS" id="PR00096">
    <property type="entry name" value="GATASE"/>
</dbReference>
<dbReference type="InterPro" id="IPR014729">
    <property type="entry name" value="Rossmann-like_a/b/a_fold"/>
</dbReference>
<name>A0ABS9EL59_9BACT</name>
<reference evidence="12 13" key="1">
    <citation type="submission" date="2022-01" db="EMBL/GenBank/DDBJ databases">
        <title>Dethiosulfovibrio faecalis sp. nov., a novel proteolytic, non-sulfur-reducing bacterium isolated from a marine aquaculture solid waste bioreactor.</title>
        <authorList>
            <person name="Grabowski S."/>
            <person name="Apolinario E."/>
            <person name="Schneider N."/>
            <person name="Marshall C.W."/>
            <person name="Sowers K.R."/>
        </authorList>
    </citation>
    <scope>NUCLEOTIDE SEQUENCE [LARGE SCALE GENOMIC DNA]</scope>
    <source>
        <strain evidence="12 13">DSM 12537</strain>
    </source>
</reference>
<dbReference type="EMBL" id="JAKGUD010000001">
    <property type="protein sequence ID" value="MCF4141429.1"/>
    <property type="molecule type" value="Genomic_DNA"/>
</dbReference>
<evidence type="ECO:0000256" key="10">
    <source>
        <dbReference type="PROSITE-ProRule" id="PRU00886"/>
    </source>
</evidence>
<feature type="domain" description="GMPS ATP-PPase" evidence="11">
    <location>
        <begin position="195"/>
        <end position="385"/>
    </location>
</feature>
<dbReference type="Pfam" id="PF00117">
    <property type="entry name" value="GATase"/>
    <property type="match status" value="1"/>
</dbReference>
<dbReference type="PRINTS" id="PR00097">
    <property type="entry name" value="ANTSNTHASEII"/>
</dbReference>
<evidence type="ECO:0000313" key="13">
    <source>
        <dbReference type="Proteomes" id="UP001200430"/>
    </source>
</evidence>
<comment type="caution">
    <text evidence="12">The sequence shown here is derived from an EMBL/GenBank/DDBJ whole genome shotgun (WGS) entry which is preliminary data.</text>
</comment>
<gene>
    <name evidence="9 12" type="primary">guaA</name>
    <name evidence="12" type="ORF">L2W38_01180</name>
</gene>
<comment type="pathway">
    <text evidence="2 9">Purine metabolism; GMP biosynthesis; GMP from XMP (L-Gln route): step 1/1.</text>
</comment>
<evidence type="ECO:0000256" key="7">
    <source>
        <dbReference type="ARBA" id="ARBA00022840"/>
    </source>
</evidence>
<evidence type="ECO:0000256" key="2">
    <source>
        <dbReference type="ARBA" id="ARBA00005153"/>
    </source>
</evidence>
<dbReference type="GO" id="GO:0003922">
    <property type="term" value="F:GMP synthase (glutamine-hydrolyzing) activity"/>
    <property type="evidence" value="ECO:0007669"/>
    <property type="project" value="UniProtKB-EC"/>
</dbReference>
<dbReference type="SUPFAM" id="SSF52317">
    <property type="entry name" value="Class I glutamine amidotransferase-like"/>
    <property type="match status" value="1"/>
</dbReference>
<evidence type="ECO:0000256" key="3">
    <source>
        <dbReference type="ARBA" id="ARBA00022598"/>
    </source>
</evidence>
<keyword evidence="3 9" id="KW-0436">Ligase</keyword>
<dbReference type="InterPro" id="IPR029062">
    <property type="entry name" value="Class_I_gatase-like"/>
</dbReference>
<dbReference type="PANTHER" id="PTHR11922:SF2">
    <property type="entry name" value="GMP SYNTHASE [GLUTAMINE-HYDROLYZING]"/>
    <property type="match status" value="1"/>
</dbReference>
<dbReference type="InterPro" id="IPR025777">
    <property type="entry name" value="GMPS_ATP_PPase_dom"/>
</dbReference>
<keyword evidence="4 9" id="KW-0547">Nucleotide-binding</keyword>
<evidence type="ECO:0000256" key="9">
    <source>
        <dbReference type="HAMAP-Rule" id="MF_00344"/>
    </source>
</evidence>
<dbReference type="PRINTS" id="PR00099">
    <property type="entry name" value="CPSGATASE"/>
</dbReference>
<dbReference type="HAMAP" id="MF_00344">
    <property type="entry name" value="GMP_synthase"/>
    <property type="match status" value="1"/>
</dbReference>
<comment type="function">
    <text evidence="1 9">Catalyzes the synthesis of GMP from XMP.</text>
</comment>